<accession>A0AA37KD52</accession>
<sequence>MYRRFLNKELTDQHLEQLFSSGSTRLIKGFKGKKGVAFDASVTFDAGFTLTLSFPKNGNGRKRK</sequence>
<name>A0AA37KD52_9BACT</name>
<evidence type="ECO:0000313" key="1">
    <source>
        <dbReference type="EMBL" id="GKH73120.1"/>
    </source>
</evidence>
<dbReference type="Proteomes" id="UP001055114">
    <property type="component" value="Unassembled WGS sequence"/>
</dbReference>
<comment type="caution">
    <text evidence="1">The sequence shown here is derived from an EMBL/GenBank/DDBJ whole genome shotgun (WGS) entry which is preliminary data.</text>
</comment>
<organism evidence="1 2">
    <name type="scientific">Parabacteroides merdae</name>
    <dbReference type="NCBI Taxonomy" id="46503"/>
    <lineage>
        <taxon>Bacteria</taxon>
        <taxon>Pseudomonadati</taxon>
        <taxon>Bacteroidota</taxon>
        <taxon>Bacteroidia</taxon>
        <taxon>Bacteroidales</taxon>
        <taxon>Tannerellaceae</taxon>
        <taxon>Parabacteroides</taxon>
    </lineage>
</organism>
<dbReference type="AlphaFoldDB" id="A0AA37KD52"/>
<dbReference type="EMBL" id="BQNZ01000003">
    <property type="protein sequence ID" value="GKH73120.1"/>
    <property type="molecule type" value="Genomic_DNA"/>
</dbReference>
<dbReference type="Pfam" id="PF13342">
    <property type="entry name" value="Toprim_Crpt"/>
    <property type="match status" value="1"/>
</dbReference>
<dbReference type="InterPro" id="IPR025589">
    <property type="entry name" value="Toprim_C_rpt"/>
</dbReference>
<reference evidence="1" key="1">
    <citation type="submission" date="2022-01" db="EMBL/GenBank/DDBJ databases">
        <title>Novel bile acid biosynthetic pathways are enriched in the microbiome of centenarians.</title>
        <authorList>
            <person name="Sato Y."/>
            <person name="Atarashi K."/>
            <person name="Plichta R.D."/>
            <person name="Arai Y."/>
            <person name="Sasajima S."/>
            <person name="Kearney M.S."/>
            <person name="Suda W."/>
            <person name="Takeshita K."/>
            <person name="Sasaki T."/>
            <person name="Okamoto S."/>
            <person name="Skelly N.A."/>
            <person name="Okamura Y."/>
            <person name="Vlamakis H."/>
            <person name="Li Y."/>
            <person name="Tanoue T."/>
            <person name="Takei H."/>
            <person name="Nittono H."/>
            <person name="Narushima S."/>
            <person name="Irie J."/>
            <person name="Itoh H."/>
            <person name="Moriya K."/>
            <person name="Sugiura Y."/>
            <person name="Suematsu M."/>
            <person name="Moritoki N."/>
            <person name="Shibata S."/>
            <person name="Littman R.D."/>
            <person name="Fischbach A.M."/>
            <person name="Uwamino Y."/>
            <person name="Inoue T."/>
            <person name="Honda A."/>
            <person name="Hattori M."/>
            <person name="Murai T."/>
            <person name="Xavier J.R."/>
            <person name="Hirose N."/>
            <person name="Honda K."/>
        </authorList>
    </citation>
    <scope>NUCLEOTIDE SEQUENCE</scope>
    <source>
        <strain evidence="1">CE91-St3</strain>
    </source>
</reference>
<protein>
    <submittedName>
        <fullName evidence="1">Uncharacterized protein</fullName>
    </submittedName>
</protein>
<evidence type="ECO:0000313" key="2">
    <source>
        <dbReference type="Proteomes" id="UP001055114"/>
    </source>
</evidence>
<gene>
    <name evidence="1" type="ORF">CE91St3_29830</name>
</gene>
<proteinExistence type="predicted"/>